<protein>
    <submittedName>
        <fullName evidence="3">Stage III sporulation protein AE</fullName>
    </submittedName>
</protein>
<feature type="transmembrane region" description="Helical" evidence="1">
    <location>
        <begin position="348"/>
        <end position="380"/>
    </location>
</feature>
<reference evidence="3" key="1">
    <citation type="submission" date="2020-08" db="EMBL/GenBank/DDBJ databases">
        <title>Genome public.</title>
        <authorList>
            <person name="Liu C."/>
            <person name="Sun Q."/>
        </authorList>
    </citation>
    <scope>NUCLEOTIDE SEQUENCE</scope>
    <source>
        <strain evidence="3">NSJ-31</strain>
    </source>
</reference>
<sequence length="385" mass="40148">MRLPGRLLRFAALLVGLLFLMTPCYAAEAVLPEEQIQQQMDASGAGELYDRTPEDAKDLLGEMGVDELDYQKLLTLSPTEFFRALWGLLKVQLRKPLVILASIAGVAILCTLVEGLNVSIGERSLDTVFNAVCVLCVCTAVVGPIVDCVRSAANAIQSCSDFILSFVPTFISLVAVGGQPVSATTYNAFLLMISEVLSKITANQLVPLITIYLAFCIVGALTPSMNLSGAASSAKTVVVWALGLLTTTFVGLLGVQSLVAVGADNVAMKAGKFLVGSFVPVVGKALSDALTTAQGCVRLLKTTVGAYAVVVSAMTFLPTLLQTVVWYFAVNLGAGISDVLGASQVSKVLKACATALSLLIGIIAFVALLFIVSTAVMLVVGTGGT</sequence>
<dbReference type="Proteomes" id="UP000653127">
    <property type="component" value="Unassembled WGS sequence"/>
</dbReference>
<keyword evidence="1" id="KW-0472">Membrane</keyword>
<accession>A0A926DUF6</accession>
<proteinExistence type="predicted"/>
<keyword evidence="1" id="KW-0812">Transmembrane</keyword>
<feature type="chain" id="PRO_5037772109" evidence="2">
    <location>
        <begin position="27"/>
        <end position="385"/>
    </location>
</feature>
<keyword evidence="4" id="KW-1185">Reference proteome</keyword>
<feature type="transmembrane region" description="Helical" evidence="1">
    <location>
        <begin position="97"/>
        <end position="116"/>
    </location>
</feature>
<name>A0A926DUF6_9FIRM</name>
<evidence type="ECO:0000313" key="3">
    <source>
        <dbReference type="EMBL" id="MBC8545485.1"/>
    </source>
</evidence>
<feature type="transmembrane region" description="Helical" evidence="1">
    <location>
        <begin position="128"/>
        <end position="146"/>
    </location>
</feature>
<feature type="signal peptide" evidence="2">
    <location>
        <begin position="1"/>
        <end position="26"/>
    </location>
</feature>
<dbReference type="AlphaFoldDB" id="A0A926DUF6"/>
<feature type="transmembrane region" description="Helical" evidence="1">
    <location>
        <begin position="205"/>
        <end position="225"/>
    </location>
</feature>
<feature type="transmembrane region" description="Helical" evidence="1">
    <location>
        <begin position="304"/>
        <end position="328"/>
    </location>
</feature>
<feature type="transmembrane region" description="Helical" evidence="1">
    <location>
        <begin position="237"/>
        <end position="263"/>
    </location>
</feature>
<gene>
    <name evidence="3" type="ORF">H8711_00850</name>
</gene>
<keyword evidence="2" id="KW-0732">Signal</keyword>
<comment type="caution">
    <text evidence="3">The sequence shown here is derived from an EMBL/GenBank/DDBJ whole genome shotgun (WGS) entry which is preliminary data.</text>
</comment>
<dbReference type="Pfam" id="PF09546">
    <property type="entry name" value="Spore_III_AE"/>
    <property type="match status" value="1"/>
</dbReference>
<evidence type="ECO:0000256" key="2">
    <source>
        <dbReference type="SAM" id="SignalP"/>
    </source>
</evidence>
<feature type="transmembrane region" description="Helical" evidence="1">
    <location>
        <begin position="166"/>
        <end position="193"/>
    </location>
</feature>
<keyword evidence="1" id="KW-1133">Transmembrane helix</keyword>
<organism evidence="3 4">
    <name type="scientific">Ligaoa zhengdingensis</name>
    <dbReference type="NCBI Taxonomy" id="2763658"/>
    <lineage>
        <taxon>Bacteria</taxon>
        <taxon>Bacillati</taxon>
        <taxon>Bacillota</taxon>
        <taxon>Clostridia</taxon>
        <taxon>Eubacteriales</taxon>
        <taxon>Oscillospiraceae</taxon>
        <taxon>Ligaoa</taxon>
    </lineage>
</organism>
<dbReference type="InterPro" id="IPR014194">
    <property type="entry name" value="Spore_III_AE"/>
</dbReference>
<dbReference type="EMBL" id="JACRST010000001">
    <property type="protein sequence ID" value="MBC8545485.1"/>
    <property type="molecule type" value="Genomic_DNA"/>
</dbReference>
<evidence type="ECO:0000256" key="1">
    <source>
        <dbReference type="SAM" id="Phobius"/>
    </source>
</evidence>
<dbReference type="RefSeq" id="WP_249281638.1">
    <property type="nucleotide sequence ID" value="NZ_JACRST010000001.1"/>
</dbReference>
<evidence type="ECO:0000313" key="4">
    <source>
        <dbReference type="Proteomes" id="UP000653127"/>
    </source>
</evidence>